<reference evidence="1 2" key="1">
    <citation type="submission" date="2007-06" db="EMBL/GenBank/DDBJ databases">
        <title>The Genome Sequence of Coccidioides posadasii RMSCC_3488.</title>
        <authorList>
            <consortium name="Coccidioides Genome Resources Consortium"/>
            <consortium name="The Broad Institute Genome Sequencing Platform"/>
            <person name="Henn M.R."/>
            <person name="Sykes S."/>
            <person name="Young S."/>
            <person name="Jaffe D."/>
            <person name="Berlin A."/>
            <person name="Alvarez P."/>
            <person name="Butler J."/>
            <person name="Gnerre S."/>
            <person name="Grabherr M."/>
            <person name="Mauceli E."/>
            <person name="Brockman W."/>
            <person name="Kodira C."/>
            <person name="Alvarado L."/>
            <person name="Zeng Q."/>
            <person name="Crawford M."/>
            <person name="Antoine C."/>
            <person name="Devon K."/>
            <person name="Galgiani J."/>
            <person name="Orsborn K."/>
            <person name="Lewis M.L."/>
            <person name="Nusbaum C."/>
            <person name="Galagan J."/>
            <person name="Birren B."/>
        </authorList>
    </citation>
    <scope>NUCLEOTIDE SEQUENCE [LARGE SCALE GENOMIC DNA]</scope>
    <source>
        <strain evidence="1 2">RMSCC 3488</strain>
    </source>
</reference>
<dbReference type="VEuPathDB" id="FungiDB:CPAG_01648"/>
<organism evidence="1 2">
    <name type="scientific">Coccidioides posadasii RMSCC 3488</name>
    <dbReference type="NCBI Taxonomy" id="454284"/>
    <lineage>
        <taxon>Eukaryota</taxon>
        <taxon>Fungi</taxon>
        <taxon>Dikarya</taxon>
        <taxon>Ascomycota</taxon>
        <taxon>Pezizomycotina</taxon>
        <taxon>Eurotiomycetes</taxon>
        <taxon>Eurotiomycetidae</taxon>
        <taxon>Onygenales</taxon>
        <taxon>Onygenaceae</taxon>
        <taxon>Coccidioides</taxon>
    </lineage>
</organism>
<dbReference type="EMBL" id="DS268109">
    <property type="protein sequence ID" value="KMM65297.1"/>
    <property type="molecule type" value="Genomic_DNA"/>
</dbReference>
<reference evidence="2" key="2">
    <citation type="journal article" date="2009" name="Genome Res.">
        <title>Comparative genomic analyses of the human fungal pathogens Coccidioides and their relatives.</title>
        <authorList>
            <person name="Sharpton T.J."/>
            <person name="Stajich J.E."/>
            <person name="Rounsley S.D."/>
            <person name="Gardner M.J."/>
            <person name="Wortman J.R."/>
            <person name="Jordar V.S."/>
            <person name="Maiti R."/>
            <person name="Kodira C.D."/>
            <person name="Neafsey D.E."/>
            <person name="Zeng Q."/>
            <person name="Hung C.-Y."/>
            <person name="McMahan C."/>
            <person name="Muszewska A."/>
            <person name="Grynberg M."/>
            <person name="Mandel M.A."/>
            <person name="Kellner E.M."/>
            <person name="Barker B.M."/>
            <person name="Galgiani J.N."/>
            <person name="Orbach M.J."/>
            <person name="Kirkland T.N."/>
            <person name="Cole G.T."/>
            <person name="Henn M.R."/>
            <person name="Birren B.W."/>
            <person name="Taylor J.W."/>
        </authorList>
    </citation>
    <scope>NUCLEOTIDE SEQUENCE [LARGE SCALE GENOMIC DNA]</scope>
    <source>
        <strain evidence="2">RMSCC 3488</strain>
    </source>
</reference>
<proteinExistence type="predicted"/>
<sequence>MRHVLEYPEWSGLKLEIVKAPKSALLPPDRIGIGTSEWTLDIGFHPQDNELVLRARYPGIS</sequence>
<evidence type="ECO:0000313" key="2">
    <source>
        <dbReference type="Proteomes" id="UP000054567"/>
    </source>
</evidence>
<reference evidence="2" key="3">
    <citation type="journal article" date="2010" name="Genome Res.">
        <title>Population genomic sequencing of Coccidioides fungi reveals recent hybridization and transposon control.</title>
        <authorList>
            <person name="Neafsey D.E."/>
            <person name="Barker B.M."/>
            <person name="Sharpton T.J."/>
            <person name="Stajich J.E."/>
            <person name="Park D.J."/>
            <person name="Whiston E."/>
            <person name="Hung C.-Y."/>
            <person name="McMahan C."/>
            <person name="White J."/>
            <person name="Sykes S."/>
            <person name="Heiman D."/>
            <person name="Young S."/>
            <person name="Zeng Q."/>
            <person name="Abouelleil A."/>
            <person name="Aftuck L."/>
            <person name="Bessette D."/>
            <person name="Brown A."/>
            <person name="FitzGerald M."/>
            <person name="Lui A."/>
            <person name="Macdonald J.P."/>
            <person name="Priest M."/>
            <person name="Orbach M.J."/>
            <person name="Galgiani J.N."/>
            <person name="Kirkland T.N."/>
            <person name="Cole G.T."/>
            <person name="Birren B.W."/>
            <person name="Henn M.R."/>
            <person name="Taylor J.W."/>
            <person name="Rounsley S.D."/>
        </authorList>
    </citation>
    <scope>NUCLEOTIDE SEQUENCE [LARGE SCALE GENOMIC DNA]</scope>
    <source>
        <strain evidence="2">RMSCC 3488</strain>
    </source>
</reference>
<dbReference type="Proteomes" id="UP000054567">
    <property type="component" value="Unassembled WGS sequence"/>
</dbReference>
<gene>
    <name evidence="1" type="ORF">CPAG_01648</name>
</gene>
<dbReference type="AlphaFoldDB" id="A0A0J6I1Y0"/>
<evidence type="ECO:0000313" key="1">
    <source>
        <dbReference type="EMBL" id="KMM65297.1"/>
    </source>
</evidence>
<protein>
    <submittedName>
        <fullName evidence="1">Uncharacterized protein</fullName>
    </submittedName>
</protein>
<accession>A0A0J6I1Y0</accession>
<name>A0A0J6I1Y0_COCPO</name>